<keyword evidence="5" id="KW-1185">Reference proteome</keyword>
<dbReference type="InterPro" id="IPR004046">
    <property type="entry name" value="GST_C"/>
</dbReference>
<keyword evidence="4" id="KW-0808">Transferase</keyword>
<dbReference type="PANTHER" id="PTHR44051:SF21">
    <property type="entry name" value="GLUTATHIONE S-TRANSFERASE FAMILY PROTEIN"/>
    <property type="match status" value="1"/>
</dbReference>
<reference evidence="4 5" key="1">
    <citation type="submission" date="2014-04" db="EMBL/GenBank/DDBJ databases">
        <title>Draft genome sequence of Photobacterium halotolerans S2753: a solonamide, ngercheumicin and holomycin producer.</title>
        <authorList>
            <person name="Machado H.R."/>
            <person name="Gram L."/>
        </authorList>
    </citation>
    <scope>NUCLEOTIDE SEQUENCE [LARGE SCALE GENOMIC DNA]</scope>
    <source>
        <strain evidence="4 5">S2753</strain>
    </source>
</reference>
<sequence length="221" mass="24467">MSDLLAQQELVLFHSPQSRSSSVLILLKELGVPFHLHAVNILAGENRQAEYLAVNPLGKVPAVLHGEALITEQVAIYLYLTDLYAAGELAPALDDPLRGPYLRWMLYYAACYEPAVCDRAMGWVPQNRTVSPYTDYDTVNQTLTEQLSKGPYLLGERFTAADLLWANSLDYCMAFGLVDPDPVLTAYVQRVVQRPSFAEVKAEDVKLVALHEAANQAGQIT</sequence>
<name>A0A066RZU7_9GAMM</name>
<dbReference type="InterPro" id="IPR010987">
    <property type="entry name" value="Glutathione-S-Trfase_C-like"/>
</dbReference>
<organism evidence="4 5">
    <name type="scientific">Photobacterium galatheae</name>
    <dbReference type="NCBI Taxonomy" id="1654360"/>
    <lineage>
        <taxon>Bacteria</taxon>
        <taxon>Pseudomonadati</taxon>
        <taxon>Pseudomonadota</taxon>
        <taxon>Gammaproteobacteria</taxon>
        <taxon>Vibrionales</taxon>
        <taxon>Vibrionaceae</taxon>
        <taxon>Photobacterium</taxon>
    </lineage>
</organism>
<comment type="caution">
    <text evidence="4">The sequence shown here is derived from an EMBL/GenBank/DDBJ whole genome shotgun (WGS) entry which is preliminary data.</text>
</comment>
<dbReference type="PROSITE" id="PS50405">
    <property type="entry name" value="GST_CTER"/>
    <property type="match status" value="1"/>
</dbReference>
<feature type="domain" description="GST C-terminal" evidence="3">
    <location>
        <begin position="71"/>
        <end position="217"/>
    </location>
</feature>
<protein>
    <submittedName>
        <fullName evidence="4">Glutathione S-transferase</fullName>
    </submittedName>
</protein>
<gene>
    <name evidence="4" type="ORF">EA58_02990</name>
</gene>
<dbReference type="InterPro" id="IPR036282">
    <property type="entry name" value="Glutathione-S-Trfase_C_sf"/>
</dbReference>
<dbReference type="Pfam" id="PF00043">
    <property type="entry name" value="GST_C"/>
    <property type="match status" value="1"/>
</dbReference>
<evidence type="ECO:0000259" key="3">
    <source>
        <dbReference type="PROSITE" id="PS50405"/>
    </source>
</evidence>
<dbReference type="PROSITE" id="PS50404">
    <property type="entry name" value="GST_NTER"/>
    <property type="match status" value="1"/>
</dbReference>
<proteinExistence type="inferred from homology"/>
<dbReference type="PANTHER" id="PTHR44051">
    <property type="entry name" value="GLUTATHIONE S-TRANSFERASE-RELATED"/>
    <property type="match status" value="1"/>
</dbReference>
<dbReference type="Gene3D" id="3.40.30.10">
    <property type="entry name" value="Glutaredoxin"/>
    <property type="match status" value="1"/>
</dbReference>
<accession>A0A066RZU7</accession>
<evidence type="ECO:0000313" key="4">
    <source>
        <dbReference type="EMBL" id="KDM93172.1"/>
    </source>
</evidence>
<dbReference type="GO" id="GO:0016740">
    <property type="term" value="F:transferase activity"/>
    <property type="evidence" value="ECO:0007669"/>
    <property type="project" value="UniProtKB-KW"/>
</dbReference>
<evidence type="ECO:0000313" key="5">
    <source>
        <dbReference type="Proteomes" id="UP000027192"/>
    </source>
</evidence>
<dbReference type="InterPro" id="IPR040079">
    <property type="entry name" value="Glutathione_S-Trfase"/>
</dbReference>
<dbReference type="InterPro" id="IPR036249">
    <property type="entry name" value="Thioredoxin-like_sf"/>
</dbReference>
<dbReference type="SFLD" id="SFLDS00019">
    <property type="entry name" value="Glutathione_Transferase_(cytos"/>
    <property type="match status" value="1"/>
</dbReference>
<dbReference type="STRING" id="1654360.EA58_02990"/>
<comment type="similarity">
    <text evidence="1">Belongs to the GST superfamily.</text>
</comment>
<dbReference type="SUPFAM" id="SSF52833">
    <property type="entry name" value="Thioredoxin-like"/>
    <property type="match status" value="1"/>
</dbReference>
<dbReference type="EMBL" id="JMIB01000004">
    <property type="protein sequence ID" value="KDM93172.1"/>
    <property type="molecule type" value="Genomic_DNA"/>
</dbReference>
<dbReference type="OrthoDB" id="9797500at2"/>
<dbReference type="Pfam" id="PF02798">
    <property type="entry name" value="GST_N"/>
    <property type="match status" value="1"/>
</dbReference>
<evidence type="ECO:0000256" key="1">
    <source>
        <dbReference type="RuleBase" id="RU003494"/>
    </source>
</evidence>
<dbReference type="RefSeq" id="WP_036748707.1">
    <property type="nucleotide sequence ID" value="NZ_JAGSGC010000002.1"/>
</dbReference>
<dbReference type="SFLD" id="SFLDG01150">
    <property type="entry name" value="Main.1:_Beta-like"/>
    <property type="match status" value="1"/>
</dbReference>
<evidence type="ECO:0000259" key="2">
    <source>
        <dbReference type="PROSITE" id="PS50404"/>
    </source>
</evidence>
<dbReference type="InterPro" id="IPR004045">
    <property type="entry name" value="Glutathione_S-Trfase_N"/>
</dbReference>
<dbReference type="AlphaFoldDB" id="A0A066RZU7"/>
<dbReference type="CDD" id="cd03207">
    <property type="entry name" value="GST_C_8"/>
    <property type="match status" value="1"/>
</dbReference>
<dbReference type="SFLD" id="SFLDG00358">
    <property type="entry name" value="Main_(cytGST)"/>
    <property type="match status" value="1"/>
</dbReference>
<dbReference type="Proteomes" id="UP000027192">
    <property type="component" value="Unassembled WGS sequence"/>
</dbReference>
<dbReference type="SUPFAM" id="SSF47616">
    <property type="entry name" value="GST C-terminal domain-like"/>
    <property type="match status" value="1"/>
</dbReference>
<dbReference type="Gene3D" id="1.20.1050.10">
    <property type="match status" value="1"/>
</dbReference>
<feature type="domain" description="GST N-terminal" evidence="2">
    <location>
        <begin position="7"/>
        <end position="88"/>
    </location>
</feature>
<dbReference type="CDD" id="cd03046">
    <property type="entry name" value="GST_N_GTT1_like"/>
    <property type="match status" value="1"/>
</dbReference>